<keyword evidence="1" id="KW-0812">Transmembrane</keyword>
<keyword evidence="1" id="KW-0472">Membrane</keyword>
<evidence type="ECO:0000256" key="1">
    <source>
        <dbReference type="SAM" id="Phobius"/>
    </source>
</evidence>
<sequence>MKKIIYWILCIIFLICLIYIFIFAKNKYCYSYKSLDLTKMDSLKVQYAKKLIVDRAWEIYRPKPDTDYDAGTGDVYISKYDIKDMDMLIKIIKNSDRKKSFVENFNVIAGANRLEIFADGKKVKLPAKGNGVSAEELKHYKKTTKRVYDILDPYITPTSTIIMITNDGHTAHAEVFPVSSMIFYKAKGLPDKRMRRVEKYVSRFWPEGDFENSKYILNLNYYDFIDPLLCCDQYSIDERLKENLKDLSEGGNLDQDGKRRDYFNHHVNLDQLNGTNEQDYSFFSDNFHNYSHRYKKAEEISLAGKYLSIIDMQHSAGIGLPMEFGIKVNACNFK</sequence>
<keyword evidence="1" id="KW-1133">Transmembrane helix</keyword>
<gene>
    <name evidence="2" type="ORF">P255_02665</name>
</gene>
<evidence type="ECO:0000313" key="2">
    <source>
        <dbReference type="EMBL" id="ESK50167.1"/>
    </source>
</evidence>
<proteinExistence type="predicted"/>
<name>V2UJK6_9GAMM</name>
<dbReference type="Proteomes" id="UP000018418">
    <property type="component" value="Unassembled WGS sequence"/>
</dbReference>
<organism evidence="2 3">
    <name type="scientific">Acinetobacter brisouii CIP 110357</name>
    <dbReference type="NCBI Taxonomy" id="1341683"/>
    <lineage>
        <taxon>Bacteria</taxon>
        <taxon>Pseudomonadati</taxon>
        <taxon>Pseudomonadota</taxon>
        <taxon>Gammaproteobacteria</taxon>
        <taxon>Moraxellales</taxon>
        <taxon>Moraxellaceae</taxon>
        <taxon>Acinetobacter</taxon>
    </lineage>
</organism>
<dbReference type="RefSeq" id="WP_004898156.1">
    <property type="nucleotide sequence ID" value="NZ_BBTI01000027.1"/>
</dbReference>
<dbReference type="OrthoDB" id="9919604at2"/>
<keyword evidence="3" id="KW-1185">Reference proteome</keyword>
<comment type="caution">
    <text evidence="2">The sequence shown here is derived from an EMBL/GenBank/DDBJ whole genome shotgun (WGS) entry which is preliminary data.</text>
</comment>
<reference evidence="2 3" key="1">
    <citation type="submission" date="2013-10" db="EMBL/GenBank/DDBJ databases">
        <title>The Genome Sequence of Acinetobacter brisouii CIP 110357.</title>
        <authorList>
            <consortium name="The Broad Institute Genomics Platform"/>
            <consortium name="The Broad Institute Genome Sequencing Center for Infectious Disease"/>
            <person name="Cerqueira G."/>
            <person name="Feldgarden M."/>
            <person name="Courvalin P."/>
            <person name="Grillot-Courvalin C."/>
            <person name="Clermont D."/>
            <person name="Rocha E."/>
            <person name="Yoon E.-J."/>
            <person name="Nemec A."/>
            <person name="Young S.K."/>
            <person name="Zeng Q."/>
            <person name="Gargeya S."/>
            <person name="Fitzgerald M."/>
            <person name="Abouelleil A."/>
            <person name="Alvarado L."/>
            <person name="Berlin A.M."/>
            <person name="Chapman S.B."/>
            <person name="Gainer-Dewar J."/>
            <person name="Goldberg J."/>
            <person name="Gnerre S."/>
            <person name="Griggs A."/>
            <person name="Gujja S."/>
            <person name="Hansen M."/>
            <person name="Howarth C."/>
            <person name="Imamovic A."/>
            <person name="Ireland A."/>
            <person name="Larimer J."/>
            <person name="McCowan C."/>
            <person name="Murphy C."/>
            <person name="Pearson M."/>
            <person name="Poon T.W."/>
            <person name="Priest M."/>
            <person name="Roberts A."/>
            <person name="Saif S."/>
            <person name="Shea T."/>
            <person name="Sykes S."/>
            <person name="Wortman J."/>
            <person name="Nusbaum C."/>
            <person name="Birren B."/>
        </authorList>
    </citation>
    <scope>NUCLEOTIDE SEQUENCE [LARGE SCALE GENOMIC DNA]</scope>
    <source>
        <strain evidence="2 3">CIP 110357</strain>
    </source>
</reference>
<feature type="transmembrane region" description="Helical" evidence="1">
    <location>
        <begin position="6"/>
        <end position="24"/>
    </location>
</feature>
<accession>V2UJK6</accession>
<dbReference type="HOGENOM" id="CLU_830611_0_0_6"/>
<evidence type="ECO:0000313" key="3">
    <source>
        <dbReference type="Proteomes" id="UP000018418"/>
    </source>
</evidence>
<protein>
    <submittedName>
        <fullName evidence="2">Uncharacterized protein</fullName>
    </submittedName>
</protein>
<dbReference type="EMBL" id="AYEU01000009">
    <property type="protein sequence ID" value="ESK50167.1"/>
    <property type="molecule type" value="Genomic_DNA"/>
</dbReference>
<dbReference type="PATRIC" id="fig|1341683.3.peg.2631"/>
<dbReference type="AlphaFoldDB" id="V2UJK6"/>